<gene>
    <name evidence="2" type="ORF">Tco_0925945</name>
</gene>
<protein>
    <submittedName>
        <fullName evidence="2">Uncharacterized protein</fullName>
    </submittedName>
</protein>
<sequence length="262" mass="31288">MSRMDDDLFTYKVEISGLANILCDLNEEDDLEQQMTHGSNDGLEYDPSNVEFTEWLASKFYNHGTMDWYTKNALWIYWARGDDEVELSDKESSDSNDENLIDENEVAEIFWIETNVFDFETPTSIAFKQFNYLSQIDPDVPTKYIDGFNTYDQYKDDWIYEWNKDVPWVYEKLWTDNGAWKEPTHDDYEEANSNGEEREYKNEQDDEERHELCDDDTQELPVWRIKRYMMIKYSFGGDEKYVAIKEDEYDDFTSTSEETCHA</sequence>
<name>A0ABQ5D8B3_9ASTR</name>
<proteinExistence type="predicted"/>
<dbReference type="Proteomes" id="UP001151760">
    <property type="component" value="Unassembled WGS sequence"/>
</dbReference>
<reference evidence="2" key="1">
    <citation type="journal article" date="2022" name="Int. J. Mol. Sci.">
        <title>Draft Genome of Tanacetum Coccineum: Genomic Comparison of Closely Related Tanacetum-Family Plants.</title>
        <authorList>
            <person name="Yamashiro T."/>
            <person name="Shiraishi A."/>
            <person name="Nakayama K."/>
            <person name="Satake H."/>
        </authorList>
    </citation>
    <scope>NUCLEOTIDE SEQUENCE</scope>
</reference>
<evidence type="ECO:0000313" key="2">
    <source>
        <dbReference type="EMBL" id="GJT35526.1"/>
    </source>
</evidence>
<evidence type="ECO:0000256" key="1">
    <source>
        <dbReference type="SAM" id="MobiDB-lite"/>
    </source>
</evidence>
<feature type="compositionally biased region" description="Basic and acidic residues" evidence="1">
    <location>
        <begin position="195"/>
        <end position="212"/>
    </location>
</feature>
<organism evidence="2 3">
    <name type="scientific">Tanacetum coccineum</name>
    <dbReference type="NCBI Taxonomy" id="301880"/>
    <lineage>
        <taxon>Eukaryota</taxon>
        <taxon>Viridiplantae</taxon>
        <taxon>Streptophyta</taxon>
        <taxon>Embryophyta</taxon>
        <taxon>Tracheophyta</taxon>
        <taxon>Spermatophyta</taxon>
        <taxon>Magnoliopsida</taxon>
        <taxon>eudicotyledons</taxon>
        <taxon>Gunneridae</taxon>
        <taxon>Pentapetalae</taxon>
        <taxon>asterids</taxon>
        <taxon>campanulids</taxon>
        <taxon>Asterales</taxon>
        <taxon>Asteraceae</taxon>
        <taxon>Asteroideae</taxon>
        <taxon>Anthemideae</taxon>
        <taxon>Anthemidinae</taxon>
        <taxon>Tanacetum</taxon>
    </lineage>
</organism>
<accession>A0ABQ5D8B3</accession>
<comment type="caution">
    <text evidence="2">The sequence shown here is derived from an EMBL/GenBank/DDBJ whole genome shotgun (WGS) entry which is preliminary data.</text>
</comment>
<keyword evidence="3" id="KW-1185">Reference proteome</keyword>
<reference evidence="2" key="2">
    <citation type="submission" date="2022-01" db="EMBL/GenBank/DDBJ databases">
        <authorList>
            <person name="Yamashiro T."/>
            <person name="Shiraishi A."/>
            <person name="Satake H."/>
            <person name="Nakayama K."/>
        </authorList>
    </citation>
    <scope>NUCLEOTIDE SEQUENCE</scope>
</reference>
<evidence type="ECO:0000313" key="3">
    <source>
        <dbReference type="Proteomes" id="UP001151760"/>
    </source>
</evidence>
<feature type="region of interest" description="Disordered" evidence="1">
    <location>
        <begin position="181"/>
        <end position="214"/>
    </location>
</feature>
<dbReference type="EMBL" id="BQNB010015058">
    <property type="protein sequence ID" value="GJT35526.1"/>
    <property type="molecule type" value="Genomic_DNA"/>
</dbReference>